<gene>
    <name evidence="1" type="ORF">LL229_0210</name>
</gene>
<sequence>MVTYKKAKFIIDLKKAELIAKKVKFILQNVPNSKLFFSLKSQRDEKVISTISKIVDGFDASSFNEYIYIKKLFPKKKISVTGESMLMEEIIQIYNSGDLYNFSSLRQLKEFSEKYIKEVNIGIRLETDYYGRIMGIADNEEFFEFFLNNKNIKLVNIHVHHPQKYKNDVRSSIFKKILKIIQKFKKANVYIPQSINLGGGIR</sequence>
<evidence type="ECO:0008006" key="3">
    <source>
        <dbReference type="Google" id="ProtNLM"/>
    </source>
</evidence>
<dbReference type="Proteomes" id="UP001055586">
    <property type="component" value="Chromosome"/>
</dbReference>
<dbReference type="RefSeq" id="WP_081172101.1">
    <property type="nucleotide sequence ID" value="NZ_CP015896.1"/>
</dbReference>
<reference evidence="1" key="1">
    <citation type="submission" date="2023-09" db="EMBL/GenBank/DDBJ databases">
        <title>Complete Genomes and Methylome analysis of Lactococcus lactis subs lactis strains.</title>
        <authorList>
            <person name="Fomenkov A."/>
            <person name="McDonnell B."/>
            <person name="Sun L."/>
            <person name="Van Sinderen D."/>
            <person name="Roberts R.J."/>
        </authorList>
    </citation>
    <scope>NUCLEOTIDE SEQUENCE</scope>
    <source>
        <strain evidence="1">229</strain>
    </source>
</reference>
<dbReference type="AlphaFoldDB" id="A0AAC9W5X1"/>
<name>A0AAC9W5X1_LACLL</name>
<dbReference type="InterPro" id="IPR029066">
    <property type="entry name" value="PLP-binding_barrel"/>
</dbReference>
<evidence type="ECO:0000313" key="1">
    <source>
        <dbReference type="EMBL" id="ARD95102.1"/>
    </source>
</evidence>
<accession>A0AAC9W5X1</accession>
<evidence type="ECO:0000313" key="2">
    <source>
        <dbReference type="Proteomes" id="UP001055586"/>
    </source>
</evidence>
<dbReference type="Gene3D" id="3.20.20.10">
    <property type="entry name" value="Alanine racemase"/>
    <property type="match status" value="1"/>
</dbReference>
<dbReference type="EMBL" id="CP090823">
    <property type="protein sequence ID" value="ARD95102.1"/>
    <property type="molecule type" value="Genomic_DNA"/>
</dbReference>
<proteinExistence type="predicted"/>
<protein>
    <recommendedName>
        <fullName evidence="3">Orn/DAP/Arg decarboxylase 2 N-terminal domain-containing protein</fullName>
    </recommendedName>
</protein>
<organism evidence="1 2">
    <name type="scientific">Lactococcus lactis subsp. lactis</name>
    <name type="common">Streptococcus lactis</name>
    <dbReference type="NCBI Taxonomy" id="1360"/>
    <lineage>
        <taxon>Bacteria</taxon>
        <taxon>Bacillati</taxon>
        <taxon>Bacillota</taxon>
        <taxon>Bacilli</taxon>
        <taxon>Lactobacillales</taxon>
        <taxon>Streptococcaceae</taxon>
        <taxon>Lactococcus</taxon>
    </lineage>
</organism>
<dbReference type="SUPFAM" id="SSF51419">
    <property type="entry name" value="PLP-binding barrel"/>
    <property type="match status" value="1"/>
</dbReference>